<gene>
    <name evidence="2" type="ORF">ACFPT7_10430</name>
</gene>
<dbReference type="Gene3D" id="3.20.20.140">
    <property type="entry name" value="Metal-dependent hydrolases"/>
    <property type="match status" value="1"/>
</dbReference>
<reference evidence="3" key="1">
    <citation type="journal article" date="2019" name="Int. J. Syst. Evol. Microbiol.">
        <title>The Global Catalogue of Microorganisms (GCM) 10K type strain sequencing project: providing services to taxonomists for standard genome sequencing and annotation.</title>
        <authorList>
            <consortium name="The Broad Institute Genomics Platform"/>
            <consortium name="The Broad Institute Genome Sequencing Center for Infectious Disease"/>
            <person name="Wu L."/>
            <person name="Ma J."/>
        </authorList>
    </citation>
    <scope>NUCLEOTIDE SEQUENCE [LARGE SCALE GENOMIC DNA]</scope>
    <source>
        <strain evidence="3">JCM 4087</strain>
    </source>
</reference>
<dbReference type="PANTHER" id="PTHR43135:SF3">
    <property type="entry name" value="ALPHA-D-RIBOSE 1-METHYLPHOSPHONATE 5-TRIPHOSPHATE DIPHOSPHATASE"/>
    <property type="match status" value="1"/>
</dbReference>
<dbReference type="InterPro" id="IPR032466">
    <property type="entry name" value="Metal_Hydrolase"/>
</dbReference>
<proteinExistence type="predicted"/>
<dbReference type="PANTHER" id="PTHR43135">
    <property type="entry name" value="ALPHA-D-RIBOSE 1-METHYLPHOSPHONATE 5-TRIPHOSPHATE DIPHOSPHATASE"/>
    <property type="match status" value="1"/>
</dbReference>
<dbReference type="Pfam" id="PF01979">
    <property type="entry name" value="Amidohydro_1"/>
    <property type="match status" value="1"/>
</dbReference>
<evidence type="ECO:0000259" key="1">
    <source>
        <dbReference type="Pfam" id="PF01979"/>
    </source>
</evidence>
<dbReference type="SUPFAM" id="SSF51338">
    <property type="entry name" value="Composite domain of metallo-dependent hydrolases"/>
    <property type="match status" value="1"/>
</dbReference>
<dbReference type="InterPro" id="IPR051781">
    <property type="entry name" value="Metallo-dep_Hydrolase"/>
</dbReference>
<evidence type="ECO:0000313" key="3">
    <source>
        <dbReference type="Proteomes" id="UP001596091"/>
    </source>
</evidence>
<dbReference type="InterPro" id="IPR006680">
    <property type="entry name" value="Amidohydro-rel"/>
</dbReference>
<organism evidence="2 3">
    <name type="scientific">Acidicapsa dinghuensis</name>
    <dbReference type="NCBI Taxonomy" id="2218256"/>
    <lineage>
        <taxon>Bacteria</taxon>
        <taxon>Pseudomonadati</taxon>
        <taxon>Acidobacteriota</taxon>
        <taxon>Terriglobia</taxon>
        <taxon>Terriglobales</taxon>
        <taxon>Acidobacteriaceae</taxon>
        <taxon>Acidicapsa</taxon>
    </lineage>
</organism>
<keyword evidence="3" id="KW-1185">Reference proteome</keyword>
<sequence>MHSFLTKRLSLRVLAFFLFVAGIALLAIPSRAADLALVHAKIYLSPDAPPIEDGTILIHKGRIRAVGPSNHTKILRLIRRTTVIDCHGKVITAGFWNSHVHVLTPVLLHSELRSNDVVSSELDQMFTRWGFTTVFDIASILNNTNAVRRRIARGEVRGPRILTVGDPFFPKNGTPIYVRDLWRREKLPSDEIQSIPQAVAREKRQLAAGADGVKLFTGASEANGIVPMPVDAAKALVAEAHRAGKPVFAHPGNSEGIEIALGSGVDILAHTTPDGSDWTPELIARLKSAHMALIPTLTLWDVEAKRQNLPDGVRKSFIDNGVRQLQAYSQAGGLVLFGTDAGYISDYDTAEEFQLMAQAGLTFPQILASMTTNPAGRFGYARRSGRIAKGMDADLVVLAADPAKDITALARIDRVVRAGRVVYPTY</sequence>
<comment type="caution">
    <text evidence="2">The sequence shown here is derived from an EMBL/GenBank/DDBJ whole genome shotgun (WGS) entry which is preliminary data.</text>
</comment>
<name>A0ABW1EEJ2_9BACT</name>
<dbReference type="Gene3D" id="2.30.40.10">
    <property type="entry name" value="Urease, subunit C, domain 1"/>
    <property type="match status" value="1"/>
</dbReference>
<feature type="domain" description="Amidohydrolase-related" evidence="1">
    <location>
        <begin position="90"/>
        <end position="422"/>
    </location>
</feature>
<dbReference type="SUPFAM" id="SSF51556">
    <property type="entry name" value="Metallo-dependent hydrolases"/>
    <property type="match status" value="1"/>
</dbReference>
<dbReference type="RefSeq" id="WP_263336462.1">
    <property type="nucleotide sequence ID" value="NZ_JAGSYH010000003.1"/>
</dbReference>
<dbReference type="Proteomes" id="UP001596091">
    <property type="component" value="Unassembled WGS sequence"/>
</dbReference>
<evidence type="ECO:0000313" key="2">
    <source>
        <dbReference type="EMBL" id="MFC5862706.1"/>
    </source>
</evidence>
<accession>A0ABW1EEJ2</accession>
<dbReference type="InterPro" id="IPR011059">
    <property type="entry name" value="Metal-dep_hydrolase_composite"/>
</dbReference>
<protein>
    <submittedName>
        <fullName evidence="2">Amidohydrolase family protein</fullName>
    </submittedName>
</protein>
<dbReference type="EMBL" id="JBHSPH010000002">
    <property type="protein sequence ID" value="MFC5862706.1"/>
    <property type="molecule type" value="Genomic_DNA"/>
</dbReference>